<dbReference type="SUPFAM" id="SSF56935">
    <property type="entry name" value="Porins"/>
    <property type="match status" value="1"/>
</dbReference>
<evidence type="ECO:0000259" key="5">
    <source>
        <dbReference type="Pfam" id="PF14905"/>
    </source>
</evidence>
<proteinExistence type="predicted"/>
<evidence type="ECO:0000256" key="3">
    <source>
        <dbReference type="ARBA" id="ARBA00023237"/>
    </source>
</evidence>
<organism evidence="6 7">
    <name type="scientific">Pontibacter mangrovi</name>
    <dbReference type="NCBI Taxonomy" id="2589816"/>
    <lineage>
        <taxon>Bacteria</taxon>
        <taxon>Pseudomonadati</taxon>
        <taxon>Bacteroidota</taxon>
        <taxon>Cytophagia</taxon>
        <taxon>Cytophagales</taxon>
        <taxon>Hymenobacteraceae</taxon>
        <taxon>Pontibacter</taxon>
    </lineage>
</organism>
<comment type="caution">
    <text evidence="6">The sequence shown here is derived from an EMBL/GenBank/DDBJ whole genome shotgun (WGS) entry which is preliminary data.</text>
</comment>
<accession>A0A501WF84</accession>
<keyword evidence="2 4" id="KW-0472">Membrane</keyword>
<dbReference type="OrthoDB" id="905812at2"/>
<keyword evidence="3" id="KW-0998">Cell outer membrane</keyword>
<feature type="domain" description="Outer membrane protein beta-barrel" evidence="5">
    <location>
        <begin position="394"/>
        <end position="794"/>
    </location>
</feature>
<protein>
    <submittedName>
        <fullName evidence="6">TonB-dependent receptor</fullName>
    </submittedName>
</protein>
<dbReference type="GO" id="GO:0009279">
    <property type="term" value="C:cell outer membrane"/>
    <property type="evidence" value="ECO:0007669"/>
    <property type="project" value="UniProtKB-SubCell"/>
</dbReference>
<keyword evidence="4" id="KW-1133">Transmembrane helix</keyword>
<dbReference type="AlphaFoldDB" id="A0A501WF84"/>
<dbReference type="PANTHER" id="PTHR40980:SF4">
    <property type="entry name" value="TONB-DEPENDENT RECEPTOR-LIKE BETA-BARREL DOMAIN-CONTAINING PROTEIN"/>
    <property type="match status" value="1"/>
</dbReference>
<dbReference type="Pfam" id="PF14905">
    <property type="entry name" value="OMP_b-brl_3"/>
    <property type="match status" value="1"/>
</dbReference>
<keyword evidence="4" id="KW-0812">Transmembrane</keyword>
<dbReference type="Proteomes" id="UP000316727">
    <property type="component" value="Unassembled WGS sequence"/>
</dbReference>
<reference evidence="6 7" key="1">
    <citation type="submission" date="2019-06" db="EMBL/GenBank/DDBJ databases">
        <title>A novel bacterium of genus Pontibacter, isolated from marine sediment.</title>
        <authorList>
            <person name="Huang H."/>
            <person name="Mo K."/>
            <person name="Hu Y."/>
        </authorList>
    </citation>
    <scope>NUCLEOTIDE SEQUENCE [LARGE SCALE GENOMIC DNA]</scope>
    <source>
        <strain evidence="6 7">HB172049</strain>
    </source>
</reference>
<dbReference type="RefSeq" id="WP_140618210.1">
    <property type="nucleotide sequence ID" value="NZ_VFRQ01000001.1"/>
</dbReference>
<sequence length="820" mass="91073">MKKASTTILQAKAVKQVLRLVYLICGFSIYITATPILAQTTPTVSGIVADAATQSPLAYTSIVLLHLPDSAVAASEMTESGGTYTFSEVKPGIYVVKALMVGFNPAASLPFEVKQQAVVLPALKMQQKANELQEVVVQGQKPLLEQQPDRLVMNVEQLNTAGDNALEVLKYAPGVRLDKDENILFRGNGSVNVMINGKMTYMTNAELRSYLKSLPAATVSKVELMANPPASFDAAGTGGVINILLKRDETMGLNGSANLSLGQGKYEKVRAGVNLNYNTGKVSLFTRLNAGHYNSFNRLTLRRNINDSLYNQVNYWHPITKSYNLTAGADYFINARHTVGVMAKSYISPSETMVTSNSVNYDAEGALFGRMAMRNPEESSTDNYSVNLNYKFEIDSTGRALSFDADYVTYGTQSNEQFTNHFYGAAGEATQVPVQLRSANGAEASIKSLKLDYVHPFGNDFKAEAGWKSSWVRNNSDVKFEELQEQGWVNDTMRTNSFLYNENINAAYLSLSKQFSEAFSIKAGVRAEQTNAEGHSVTKGEEVDRNYLKLFPSLFVSYKADENNQFSASYSRRISRPSYSRLNPFTSFSDPYTAMEGNPFLQPSFSNSLQVNYTYKNFQLLSLSYLETNDFVMNVIEQNDETKVSISKPQNLSKATDLTLSSGGTLPLTDWLSSTLQLEGSYSTISTPLLGENYNTDQFTWSASTDQTVTLPKAYKLQLSAYYISPSVQGLHHMKAGYQIDLGAKKELWNGKATLGLKLRDVFNTSRWRSTLQYANVNMFWQNQWESRRLDLSFDIKFGNSKVKTARNRKTGTGEEEGRL</sequence>
<evidence type="ECO:0000256" key="4">
    <source>
        <dbReference type="SAM" id="Phobius"/>
    </source>
</evidence>
<evidence type="ECO:0000256" key="2">
    <source>
        <dbReference type="ARBA" id="ARBA00023136"/>
    </source>
</evidence>
<dbReference type="InterPro" id="IPR036942">
    <property type="entry name" value="Beta-barrel_TonB_sf"/>
</dbReference>
<dbReference type="Gene3D" id="2.170.130.10">
    <property type="entry name" value="TonB-dependent receptor, plug domain"/>
    <property type="match status" value="1"/>
</dbReference>
<comment type="subcellular location">
    <subcellularLocation>
        <location evidence="1">Cell outer membrane</location>
    </subcellularLocation>
</comment>
<dbReference type="Gene3D" id="2.60.40.1120">
    <property type="entry name" value="Carboxypeptidase-like, regulatory domain"/>
    <property type="match status" value="1"/>
</dbReference>
<dbReference type="InterPro" id="IPR041700">
    <property type="entry name" value="OMP_b-brl_3"/>
</dbReference>
<dbReference type="PANTHER" id="PTHR40980">
    <property type="entry name" value="PLUG DOMAIN-CONTAINING PROTEIN"/>
    <property type="match status" value="1"/>
</dbReference>
<name>A0A501WF84_9BACT</name>
<dbReference type="Gene3D" id="2.40.170.20">
    <property type="entry name" value="TonB-dependent receptor, beta-barrel domain"/>
    <property type="match status" value="1"/>
</dbReference>
<feature type="transmembrane region" description="Helical" evidence="4">
    <location>
        <begin position="20"/>
        <end position="38"/>
    </location>
</feature>
<dbReference type="EMBL" id="VFRQ01000001">
    <property type="protein sequence ID" value="TPE45841.1"/>
    <property type="molecule type" value="Genomic_DNA"/>
</dbReference>
<evidence type="ECO:0000313" key="7">
    <source>
        <dbReference type="Proteomes" id="UP000316727"/>
    </source>
</evidence>
<evidence type="ECO:0000256" key="1">
    <source>
        <dbReference type="ARBA" id="ARBA00004442"/>
    </source>
</evidence>
<dbReference type="InterPro" id="IPR037066">
    <property type="entry name" value="Plug_dom_sf"/>
</dbReference>
<dbReference type="Pfam" id="PF13620">
    <property type="entry name" value="CarboxypepD_reg"/>
    <property type="match status" value="1"/>
</dbReference>
<keyword evidence="6" id="KW-0675">Receptor</keyword>
<keyword evidence="7" id="KW-1185">Reference proteome</keyword>
<dbReference type="GO" id="GO:0030246">
    <property type="term" value="F:carbohydrate binding"/>
    <property type="evidence" value="ECO:0007669"/>
    <property type="project" value="InterPro"/>
</dbReference>
<evidence type="ECO:0000313" key="6">
    <source>
        <dbReference type="EMBL" id="TPE45841.1"/>
    </source>
</evidence>
<dbReference type="SUPFAM" id="SSF49452">
    <property type="entry name" value="Starch-binding domain-like"/>
    <property type="match status" value="1"/>
</dbReference>
<gene>
    <name evidence="6" type="ORF">FJM65_00390</name>
</gene>
<dbReference type="InterPro" id="IPR013784">
    <property type="entry name" value="Carb-bd-like_fold"/>
</dbReference>